<protein>
    <submittedName>
        <fullName evidence="2">Uncharacterized protein</fullName>
    </submittedName>
</protein>
<evidence type="ECO:0000256" key="1">
    <source>
        <dbReference type="SAM" id="Phobius"/>
    </source>
</evidence>
<keyword evidence="1" id="KW-1133">Transmembrane helix</keyword>
<dbReference type="AlphaFoldDB" id="A0A7G8BE73"/>
<proteinExistence type="predicted"/>
<sequence length="128" mass="14112">MFRAAWDNYIKFYTVFLTFSLGAMGWLLTFTEKNKPSPRIYHVIAIVFIVKSLLTVITSASIARYSSRVGIEYAQTEKDVLGSVPTPPTLLNTQAIPVTMAVWAGWANAVAMTAMIVAWVIVGFCGTN</sequence>
<evidence type="ECO:0000313" key="2">
    <source>
        <dbReference type="EMBL" id="QNI30843.1"/>
    </source>
</evidence>
<dbReference type="EMBL" id="CP060394">
    <property type="protein sequence ID" value="QNI30843.1"/>
    <property type="molecule type" value="Genomic_DNA"/>
</dbReference>
<keyword evidence="3" id="KW-1185">Reference proteome</keyword>
<dbReference type="KEGG" id="adin:H7849_17200"/>
<keyword evidence="1" id="KW-0472">Membrane</keyword>
<gene>
    <name evidence="2" type="ORF">H7849_17200</name>
</gene>
<feature type="transmembrane region" description="Helical" evidence="1">
    <location>
        <begin position="100"/>
        <end position="125"/>
    </location>
</feature>
<keyword evidence="1" id="KW-0812">Transmembrane</keyword>
<evidence type="ECO:0000313" key="3">
    <source>
        <dbReference type="Proteomes" id="UP000515312"/>
    </source>
</evidence>
<organism evidence="2 3">
    <name type="scientific">Alloacidobacterium dinghuense</name>
    <dbReference type="NCBI Taxonomy" id="2763107"/>
    <lineage>
        <taxon>Bacteria</taxon>
        <taxon>Pseudomonadati</taxon>
        <taxon>Acidobacteriota</taxon>
        <taxon>Terriglobia</taxon>
        <taxon>Terriglobales</taxon>
        <taxon>Acidobacteriaceae</taxon>
        <taxon>Alloacidobacterium</taxon>
    </lineage>
</organism>
<feature type="transmembrane region" description="Helical" evidence="1">
    <location>
        <begin position="12"/>
        <end position="31"/>
    </location>
</feature>
<reference evidence="2 3" key="1">
    <citation type="submission" date="2020-08" db="EMBL/GenBank/DDBJ databases">
        <title>Edaphobacter telluris sp. nov. and Acidobacterium dinghuensis sp. nov., two acidobacteria isolated from forest soil.</title>
        <authorList>
            <person name="Fu J."/>
            <person name="Qiu L."/>
        </authorList>
    </citation>
    <scope>NUCLEOTIDE SEQUENCE [LARGE SCALE GENOMIC DNA]</scope>
    <source>
        <strain evidence="2">4Y35</strain>
    </source>
</reference>
<feature type="transmembrane region" description="Helical" evidence="1">
    <location>
        <begin position="43"/>
        <end position="63"/>
    </location>
</feature>
<dbReference type="RefSeq" id="WP_186741003.1">
    <property type="nucleotide sequence ID" value="NZ_CP060394.1"/>
</dbReference>
<name>A0A7G8BE73_9BACT</name>
<accession>A0A7G8BE73</accession>
<dbReference type="Proteomes" id="UP000515312">
    <property type="component" value="Chromosome"/>
</dbReference>